<comment type="catalytic activity">
    <reaction evidence="21">
        <text>[GlcNAc-(1-&gt;4)-Mur2Ac(oyl-L-Ala-gamma-D-Glu-L-Lys-D-Ala-D-Ala)](n)-di-trans,octa-cis-undecaprenyl diphosphate + beta-D-GlcNAc-(1-&gt;4)-Mur2Ac(oyl-L-Ala-gamma-D-Glu-L-Lys-D-Ala-D-Ala)-di-trans,octa-cis-undecaprenyl diphosphate = [GlcNAc-(1-&gt;4)-Mur2Ac(oyl-L-Ala-gamma-D-Glu-L-Lys-D-Ala-D-Ala)](n+1)-di-trans,octa-cis-undecaprenyl diphosphate + di-trans,octa-cis-undecaprenyl diphosphate + H(+)</text>
        <dbReference type="Rhea" id="RHEA:23708"/>
        <dbReference type="Rhea" id="RHEA-COMP:9602"/>
        <dbReference type="Rhea" id="RHEA-COMP:9603"/>
        <dbReference type="ChEBI" id="CHEBI:15378"/>
        <dbReference type="ChEBI" id="CHEBI:58405"/>
        <dbReference type="ChEBI" id="CHEBI:60033"/>
        <dbReference type="ChEBI" id="CHEBI:78435"/>
        <dbReference type="EC" id="2.4.99.28"/>
    </reaction>
</comment>
<feature type="active site" description="Acyl-ester intermediate; for transpeptidase activity" evidence="24">
    <location>
        <position position="462"/>
    </location>
</feature>
<dbReference type="InterPro" id="IPR050396">
    <property type="entry name" value="Glycosyltr_51/Transpeptidase"/>
</dbReference>
<evidence type="ECO:0000256" key="3">
    <source>
        <dbReference type="ARBA" id="ARBA00004752"/>
    </source>
</evidence>
<dbReference type="Gene3D" id="3.30.2060.10">
    <property type="entry name" value="Penicillin-binding protein 1b domain"/>
    <property type="match status" value="1"/>
</dbReference>
<comment type="subcellular location">
    <subcellularLocation>
        <location evidence="2">Cell membrane</location>
    </subcellularLocation>
</comment>
<comment type="caution">
    <text evidence="29">The sequence shown here is derived from an EMBL/GenBank/DDBJ whole genome shotgun (WGS) entry which is preliminary data.</text>
</comment>
<dbReference type="OrthoDB" id="9766909at2"/>
<dbReference type="Gene3D" id="3.40.710.10">
    <property type="entry name" value="DD-peptidase/beta-lactamase superfamily"/>
    <property type="match status" value="1"/>
</dbReference>
<evidence type="ECO:0000256" key="24">
    <source>
        <dbReference type="PIRSR" id="PIRSR002799-1"/>
    </source>
</evidence>
<evidence type="ECO:0000256" key="18">
    <source>
        <dbReference type="ARBA" id="ARBA00023316"/>
    </source>
</evidence>
<keyword evidence="10 23" id="KW-0328">Glycosyltransferase</keyword>
<comment type="similarity">
    <text evidence="4 23">In the C-terminal section; belongs to the transpeptidase family.</text>
</comment>
<dbReference type="RefSeq" id="WP_046558632.1">
    <property type="nucleotide sequence ID" value="NZ_LAHO01000016.1"/>
</dbReference>
<sequence>MSTRSKGARAPKIVVRPWWQKLLLTLGKMALALLFVLATYLIYLDSKVTRAFTGQKWQVPAQIYARSLELYPGMALTSLQLQAELEQLQYQRNPAMTAPGQYSVSRNHVTIFRRAFTYLDGNEPATLFSVEFNASGINRIRYRQQQEVNFARLEPQLIEHLLSPHQEDRELVRLEQVPSLLKEGLLLIEDRDFYHHRGVSPLSVLRALWANISAGRTVQGGSTLTQQLAKNMYLTSDRTLLRKVNEAMIALILDYRFSKDHILEAYLNEIFLGQNHATAVHGFGLGSRFYFAKPLTELRPDEVALLIGLLKGPSFYDPRRYPERAINRRDLVLRLMFEQHLLDNEQYQQALQQPLHLVPRGQYLNARFPAYLDAVKKELRQINFDQRLLSSGIKVFTFLDPGAQHQAELTVRQQLAGKDEQLQAAMLVVNYQRAEIQALVGGKESGFAGFNRALDARRQIGSIIKPVIYLEALNQPGRFSLATMLDDKPLSLRSNNQDWQPQNFDKTFRGPVPLITALSASLNVPTVRLGLQLGLPTVSEGLRKLGLQRRVNLHPAALLGAIELSPLEVSQLYQTLANDGVYQTLATVQAVTDQDGHRLYHRPGQRYSRYPVQSTYLLQHALITASQTGTAKALAQAMPTTVFAGKTGTSSDYRDSWFSGFDQQTLLTVWLGRDDNQAIGLTGSSGALPLFIDYFKQQGAQSIIRYLPEQVQVQAFSAKTGAPVAETCANILLLPAISVEMQQQLSCDN</sequence>
<evidence type="ECO:0000313" key="29">
    <source>
        <dbReference type="EMBL" id="KKO44454.1"/>
    </source>
</evidence>
<dbReference type="InterPro" id="IPR023346">
    <property type="entry name" value="Lysozyme-like_dom_sf"/>
</dbReference>
<dbReference type="GO" id="GO:0009002">
    <property type="term" value="F:serine-type D-Ala-D-Ala carboxypeptidase activity"/>
    <property type="evidence" value="ECO:0007669"/>
    <property type="project" value="UniProtKB-EC"/>
</dbReference>
<keyword evidence="18 23" id="KW-0961">Cell wall biogenesis/degradation</keyword>
<protein>
    <recommendedName>
        <fullName evidence="6 22">Penicillin-binding protein 1B</fullName>
        <shortName evidence="23">PBP-1b</shortName>
        <shortName evidence="23">PBP1b</shortName>
    </recommendedName>
    <alternativeName>
        <fullName evidence="19 23">Murein polymerase</fullName>
    </alternativeName>
</protein>
<evidence type="ECO:0000256" key="16">
    <source>
        <dbReference type="ARBA" id="ARBA00023251"/>
    </source>
</evidence>
<evidence type="ECO:0000256" key="20">
    <source>
        <dbReference type="ARBA" id="ARBA00034000"/>
    </source>
</evidence>
<feature type="domain" description="Glycosyl transferase family 51" evidence="27">
    <location>
        <begin position="159"/>
        <end position="336"/>
    </location>
</feature>
<keyword evidence="12" id="KW-0378">Hydrolase</keyword>
<dbReference type="InterPro" id="IPR001264">
    <property type="entry name" value="Glyco_trans_51"/>
</dbReference>
<reference evidence="29 30" key="1">
    <citation type="submission" date="2015-03" db="EMBL/GenBank/DDBJ databases">
        <title>Draft genome sequences of two protease-producing strains of Arsukibacterium isolated from two cold and alkaline environments.</title>
        <authorList>
            <person name="Lylloff J.E."/>
            <person name="Skov L.B."/>
            <person name="Jepsen M."/>
            <person name="Hallin P.F."/>
            <person name="Sorensen S.J."/>
            <person name="Stougaard P."/>
            <person name="Glaring M.A."/>
        </authorList>
    </citation>
    <scope>NUCLEOTIDE SEQUENCE [LARGE SCALE GENOMIC DNA]</scope>
    <source>
        <strain evidence="29 30">GCM72</strain>
    </source>
</reference>
<evidence type="ECO:0000256" key="15">
    <source>
        <dbReference type="ARBA" id="ARBA00023136"/>
    </source>
</evidence>
<evidence type="ECO:0000256" key="10">
    <source>
        <dbReference type="ARBA" id="ARBA00022676"/>
    </source>
</evidence>
<dbReference type="InterPro" id="IPR012338">
    <property type="entry name" value="Beta-lactam/transpept-like"/>
</dbReference>
<evidence type="ECO:0000256" key="7">
    <source>
        <dbReference type="ARBA" id="ARBA00022475"/>
    </source>
</evidence>
<evidence type="ECO:0000256" key="12">
    <source>
        <dbReference type="ARBA" id="ARBA00022801"/>
    </source>
</evidence>
<dbReference type="GO" id="GO:0046677">
    <property type="term" value="P:response to antibiotic"/>
    <property type="evidence" value="ECO:0007669"/>
    <property type="project" value="UniProtKB-UniRule"/>
</dbReference>
<dbReference type="InterPro" id="IPR036950">
    <property type="entry name" value="PBP_transglycosylase"/>
</dbReference>
<evidence type="ECO:0000256" key="14">
    <source>
        <dbReference type="ARBA" id="ARBA00022984"/>
    </source>
</evidence>
<keyword evidence="25" id="KW-1133">Transmembrane helix</keyword>
<evidence type="ECO:0000256" key="2">
    <source>
        <dbReference type="ARBA" id="ARBA00004236"/>
    </source>
</evidence>
<keyword evidence="25" id="KW-0812">Transmembrane</keyword>
<accession>A0A0M2V259</accession>
<evidence type="ECO:0000259" key="28">
    <source>
        <dbReference type="Pfam" id="PF14814"/>
    </source>
</evidence>
<dbReference type="GO" id="GO:0005886">
    <property type="term" value="C:plasma membrane"/>
    <property type="evidence" value="ECO:0007669"/>
    <property type="project" value="UniProtKB-SubCell"/>
</dbReference>
<evidence type="ECO:0000256" key="23">
    <source>
        <dbReference type="PIRNR" id="PIRNR002799"/>
    </source>
</evidence>
<evidence type="ECO:0000313" key="30">
    <source>
        <dbReference type="Proteomes" id="UP000034228"/>
    </source>
</evidence>
<dbReference type="Pfam" id="PF14814">
    <property type="entry name" value="UB2H"/>
    <property type="match status" value="1"/>
</dbReference>
<proteinExistence type="inferred from homology"/>
<dbReference type="UniPathway" id="UPA00219"/>
<dbReference type="GO" id="GO:0071555">
    <property type="term" value="P:cell wall organization"/>
    <property type="evidence" value="ECO:0007669"/>
    <property type="project" value="UniProtKB-UniRule"/>
</dbReference>
<feature type="domain" description="Bifunctional transglycosylase second" evidence="28">
    <location>
        <begin position="70"/>
        <end position="153"/>
    </location>
</feature>
<evidence type="ECO:0000256" key="9">
    <source>
        <dbReference type="ARBA" id="ARBA00022670"/>
    </source>
</evidence>
<comment type="function">
    <text evidence="1 23">Cell wall formation. Synthesis of cross-linked peptidoglycan from the lipid intermediates. The enzyme has a penicillin-insensitive transglycosylase N-terminal domain (formation of linear glycan strands) and a penicillin-sensitive transpeptidase C-terminal domain (cross-linking of the peptide subunits).</text>
</comment>
<organism evidence="29 30">
    <name type="scientific">Arsukibacterium ikkense</name>
    <dbReference type="NCBI Taxonomy" id="336831"/>
    <lineage>
        <taxon>Bacteria</taxon>
        <taxon>Pseudomonadati</taxon>
        <taxon>Pseudomonadota</taxon>
        <taxon>Gammaproteobacteria</taxon>
        <taxon>Chromatiales</taxon>
        <taxon>Chromatiaceae</taxon>
        <taxon>Arsukibacterium</taxon>
    </lineage>
</organism>
<evidence type="ECO:0000259" key="26">
    <source>
        <dbReference type="Pfam" id="PF00905"/>
    </source>
</evidence>
<dbReference type="SUPFAM" id="SSF53955">
    <property type="entry name" value="Lysozyme-like"/>
    <property type="match status" value="1"/>
</dbReference>
<evidence type="ECO:0000256" key="5">
    <source>
        <dbReference type="ARBA" id="ARBA00007739"/>
    </source>
</evidence>
<keyword evidence="7" id="KW-1003">Cell membrane</keyword>
<keyword evidence="15 25" id="KW-0472">Membrane</keyword>
<evidence type="ECO:0000259" key="27">
    <source>
        <dbReference type="Pfam" id="PF00912"/>
    </source>
</evidence>
<evidence type="ECO:0000256" key="22">
    <source>
        <dbReference type="NCBIfam" id="TIGR02071"/>
    </source>
</evidence>
<dbReference type="STRING" id="336831.WG68_15480"/>
<dbReference type="Proteomes" id="UP000034228">
    <property type="component" value="Unassembled WGS sequence"/>
</dbReference>
<keyword evidence="13 23" id="KW-0133">Cell shape</keyword>
<comment type="pathway">
    <text evidence="3 23">Cell wall biogenesis; peptidoglycan biosynthesis.</text>
</comment>
<dbReference type="PATRIC" id="fig|336831.14.peg.59"/>
<comment type="similarity">
    <text evidence="5 23">In the N-terminal section; belongs to the glycosyltransferase 51 family.</text>
</comment>
<evidence type="ECO:0000256" key="13">
    <source>
        <dbReference type="ARBA" id="ARBA00022960"/>
    </source>
</evidence>
<keyword evidence="16" id="KW-0046">Antibiotic resistance</keyword>
<dbReference type="GO" id="GO:0008955">
    <property type="term" value="F:peptidoglycan glycosyltransferase activity"/>
    <property type="evidence" value="ECO:0007669"/>
    <property type="project" value="UniProtKB-UniRule"/>
</dbReference>
<dbReference type="Pfam" id="PF00912">
    <property type="entry name" value="Transgly"/>
    <property type="match status" value="1"/>
</dbReference>
<dbReference type="PANTHER" id="PTHR32282:SF11">
    <property type="entry name" value="PENICILLIN-BINDING PROTEIN 1B"/>
    <property type="match status" value="1"/>
</dbReference>
<dbReference type="GO" id="GO:0009274">
    <property type="term" value="C:peptidoglycan-based cell wall"/>
    <property type="evidence" value="ECO:0007669"/>
    <property type="project" value="UniProtKB-UniRule"/>
</dbReference>
<keyword evidence="30" id="KW-1185">Reference proteome</keyword>
<keyword evidence="17" id="KW-0511">Multifunctional enzyme</keyword>
<keyword evidence="14 23" id="KW-0573">Peptidoglycan synthesis</keyword>
<dbReference type="PANTHER" id="PTHR32282">
    <property type="entry name" value="BINDING PROTEIN TRANSPEPTIDASE, PUTATIVE-RELATED"/>
    <property type="match status" value="1"/>
</dbReference>
<keyword evidence="8" id="KW-0121">Carboxypeptidase</keyword>
<dbReference type="Gene3D" id="1.10.3810.10">
    <property type="entry name" value="Biosynthetic peptidoglycan transglycosylase-like"/>
    <property type="match status" value="1"/>
</dbReference>
<dbReference type="Pfam" id="PF00905">
    <property type="entry name" value="Transpeptidase"/>
    <property type="match status" value="1"/>
</dbReference>
<dbReference type="InterPro" id="IPR011813">
    <property type="entry name" value="PBP_1b"/>
</dbReference>
<dbReference type="NCBIfam" id="TIGR02071">
    <property type="entry name" value="PBP_1b"/>
    <property type="match status" value="1"/>
</dbReference>
<evidence type="ECO:0000256" key="25">
    <source>
        <dbReference type="SAM" id="Phobius"/>
    </source>
</evidence>
<dbReference type="AlphaFoldDB" id="A0A0M2V259"/>
<dbReference type="EMBL" id="LAHO01000016">
    <property type="protein sequence ID" value="KKO44454.1"/>
    <property type="molecule type" value="Genomic_DNA"/>
</dbReference>
<dbReference type="InterPro" id="IPR001460">
    <property type="entry name" value="PCN-bd_Tpept"/>
</dbReference>
<keyword evidence="9" id="KW-0645">Protease</keyword>
<evidence type="ECO:0000256" key="11">
    <source>
        <dbReference type="ARBA" id="ARBA00022679"/>
    </source>
</evidence>
<feature type="domain" description="Penicillin-binding protein transpeptidase" evidence="26">
    <location>
        <begin position="425"/>
        <end position="663"/>
    </location>
</feature>
<dbReference type="GO" id="GO:0006508">
    <property type="term" value="P:proteolysis"/>
    <property type="evidence" value="ECO:0007669"/>
    <property type="project" value="UniProtKB-KW"/>
</dbReference>
<evidence type="ECO:0000256" key="6">
    <source>
        <dbReference type="ARBA" id="ARBA00018637"/>
    </source>
</evidence>
<feature type="transmembrane region" description="Helical" evidence="25">
    <location>
        <begin position="21"/>
        <end position="43"/>
    </location>
</feature>
<gene>
    <name evidence="29" type="ORF">WG68_15480</name>
</gene>
<evidence type="ECO:0000256" key="21">
    <source>
        <dbReference type="ARBA" id="ARBA00049902"/>
    </source>
</evidence>
<evidence type="ECO:0000256" key="8">
    <source>
        <dbReference type="ARBA" id="ARBA00022645"/>
    </source>
</evidence>
<evidence type="ECO:0000256" key="19">
    <source>
        <dbReference type="ARBA" id="ARBA00032454"/>
    </source>
</evidence>
<dbReference type="InterPro" id="IPR028166">
    <property type="entry name" value="UB2H"/>
</dbReference>
<dbReference type="SUPFAM" id="SSF56601">
    <property type="entry name" value="beta-lactamase/transpeptidase-like"/>
    <property type="match status" value="1"/>
</dbReference>
<dbReference type="GO" id="GO:0030288">
    <property type="term" value="C:outer membrane-bounded periplasmic space"/>
    <property type="evidence" value="ECO:0007669"/>
    <property type="project" value="TreeGrafter"/>
</dbReference>
<dbReference type="GO" id="GO:0008658">
    <property type="term" value="F:penicillin binding"/>
    <property type="evidence" value="ECO:0007669"/>
    <property type="project" value="UniProtKB-UniRule"/>
</dbReference>
<evidence type="ECO:0000256" key="1">
    <source>
        <dbReference type="ARBA" id="ARBA00002624"/>
    </source>
</evidence>
<name>A0A0M2V259_9GAMM</name>
<dbReference type="GO" id="GO:0008360">
    <property type="term" value="P:regulation of cell shape"/>
    <property type="evidence" value="ECO:0007669"/>
    <property type="project" value="UniProtKB-UniRule"/>
</dbReference>
<feature type="active site" description="Proton donor; for transglycosylase activity" evidence="24">
    <location>
        <position position="189"/>
    </location>
</feature>
<evidence type="ECO:0000256" key="17">
    <source>
        <dbReference type="ARBA" id="ARBA00023268"/>
    </source>
</evidence>
<dbReference type="PIRSF" id="PIRSF002799">
    <property type="entry name" value="PBP_1b"/>
    <property type="match status" value="1"/>
</dbReference>
<comment type="catalytic activity">
    <reaction evidence="20">
        <text>Preferential cleavage: (Ac)2-L-Lys-D-Ala-|-D-Ala. Also transpeptidation of peptidyl-alanyl moieties that are N-acyl substituents of D-alanine.</text>
        <dbReference type="EC" id="3.4.16.4"/>
    </reaction>
</comment>
<keyword evidence="11 23" id="KW-0808">Transferase</keyword>
<dbReference type="GO" id="GO:0009252">
    <property type="term" value="P:peptidoglycan biosynthetic process"/>
    <property type="evidence" value="ECO:0007669"/>
    <property type="project" value="UniProtKB-UniRule"/>
</dbReference>
<evidence type="ECO:0000256" key="4">
    <source>
        <dbReference type="ARBA" id="ARBA00007090"/>
    </source>
</evidence>